<feature type="region of interest" description="Disordered" evidence="5">
    <location>
        <begin position="129"/>
        <end position="222"/>
    </location>
</feature>
<evidence type="ECO:0000256" key="5">
    <source>
        <dbReference type="SAM" id="MobiDB-lite"/>
    </source>
</evidence>
<dbReference type="InterPro" id="IPR006564">
    <property type="entry name" value="Znf_PMZ"/>
</dbReference>
<sequence>MDVLLDIMFHHGGNFEKDEGKLRYTPDNLTCLGDMDEDTLDVFFIRNYYKELGYEKILHCWWLVPGRTLETGLRNLNSDNKLREMCFLAHKNNGLVDVYFEHGVSSPDYLQDQEEKVGMDNTGVDVAEEEGATEKPLANPNDQSQAKPPNNQKPKPPTNPKPKPPTNQKPKPPTNSKPKPPTKHILPKSVSTATPNSTPKSTLKKKTPTTTHNFRPCTRSVAKGKAAKTVKKDIRFKHALAAAFAKDKDQVTVEDDAFVEEVSDGDVDLCFVGGTGDDAYDPGADSDGANSWHFEEMKTPPNLEDEGIDEESEDVFPMFREGIRDFKEAVREFTIQEGRRIRFRKNDNVRMRATCKVKGCPWVVYASRDHEDTCWQIKTFVNDHTCPREDKNMAANRNWVASKLVKKVRKYPNFKHCDATTYFKSRFDLSLNKNSISRALLDVRNVVFGDEKEQYKMLQDYSLTLLKTNPGSTVEICCTPQPQSDPVFEKIYVCLNGCKNGFKFGCRPLIGLDENKENWKWFLDLLHQDLGDYRQYGWCFISDMQKGLLPAMEEVMPWVHHCFYVWHLWRNFNKQWKDLQLRSLLWECARATTYQEFRDNIDKIKHINQDAWEYLSQWGGEHWTRSQFSHRPKLDSICNNVCDVFNSKIKEARAKPIITLLEGVRMFVMRTIAKNKPKLANHVGKVAAVIHSRLEKVRKESKHWHLIWTGDTGYEKFEVHGYPANHVVDLGKHLCTCQFWMLTGIPCVHACAALARVNKNSEDFCHKLVTMESYRETYQHHINPIPG</sequence>
<dbReference type="PANTHER" id="PTHR31973">
    <property type="entry name" value="POLYPROTEIN, PUTATIVE-RELATED"/>
    <property type="match status" value="1"/>
</dbReference>
<dbReference type="Pfam" id="PF03108">
    <property type="entry name" value="DBD_Tnp_Mut"/>
    <property type="match status" value="1"/>
</dbReference>
<keyword evidence="3" id="KW-0862">Zinc</keyword>
<evidence type="ECO:0000256" key="4">
    <source>
        <dbReference type="PROSITE-ProRule" id="PRU00325"/>
    </source>
</evidence>
<keyword evidence="8" id="KW-1185">Reference proteome</keyword>
<dbReference type="EMBL" id="SDMP01000018">
    <property type="protein sequence ID" value="RYQ96737.1"/>
    <property type="molecule type" value="Genomic_DNA"/>
</dbReference>
<dbReference type="InterPro" id="IPR058594">
    <property type="entry name" value="PB1-like_dom_pln"/>
</dbReference>
<dbReference type="Pfam" id="PF26130">
    <property type="entry name" value="PB1-like"/>
    <property type="match status" value="1"/>
</dbReference>
<protein>
    <recommendedName>
        <fullName evidence="6">SWIM-type domain-containing protein</fullName>
    </recommendedName>
</protein>
<dbReference type="InterPro" id="IPR007527">
    <property type="entry name" value="Znf_SWIM"/>
</dbReference>
<accession>A0A444Y491</accession>
<reference evidence="7 8" key="1">
    <citation type="submission" date="2019-01" db="EMBL/GenBank/DDBJ databases">
        <title>Sequencing of cultivated peanut Arachis hypogaea provides insights into genome evolution and oil improvement.</title>
        <authorList>
            <person name="Chen X."/>
        </authorList>
    </citation>
    <scope>NUCLEOTIDE SEQUENCE [LARGE SCALE GENOMIC DNA]</scope>
    <source>
        <strain evidence="8">cv. Fuhuasheng</strain>
        <tissue evidence="7">Leaves</tissue>
    </source>
</reference>
<evidence type="ECO:0000256" key="3">
    <source>
        <dbReference type="ARBA" id="ARBA00022833"/>
    </source>
</evidence>
<dbReference type="PANTHER" id="PTHR31973:SF187">
    <property type="entry name" value="MUTATOR TRANSPOSASE MUDRA PROTEIN"/>
    <property type="match status" value="1"/>
</dbReference>
<evidence type="ECO:0000259" key="6">
    <source>
        <dbReference type="PROSITE" id="PS50966"/>
    </source>
</evidence>
<feature type="compositionally biased region" description="Pro residues" evidence="5">
    <location>
        <begin position="154"/>
        <end position="179"/>
    </location>
</feature>
<dbReference type="PROSITE" id="PS50966">
    <property type="entry name" value="ZF_SWIM"/>
    <property type="match status" value="1"/>
</dbReference>
<keyword evidence="2 4" id="KW-0863">Zinc-finger</keyword>
<gene>
    <name evidence="7" type="ORF">Ahy_B08g092600</name>
</gene>
<comment type="caution">
    <text evidence="7">The sequence shown here is derived from an EMBL/GenBank/DDBJ whole genome shotgun (WGS) entry which is preliminary data.</text>
</comment>
<evidence type="ECO:0000256" key="2">
    <source>
        <dbReference type="ARBA" id="ARBA00022771"/>
    </source>
</evidence>
<dbReference type="Proteomes" id="UP000289738">
    <property type="component" value="Chromosome B08"/>
</dbReference>
<evidence type="ECO:0000313" key="7">
    <source>
        <dbReference type="EMBL" id="RYQ96737.1"/>
    </source>
</evidence>
<dbReference type="GO" id="GO:0008270">
    <property type="term" value="F:zinc ion binding"/>
    <property type="evidence" value="ECO:0007669"/>
    <property type="project" value="UniProtKB-KW"/>
</dbReference>
<dbReference type="SMART" id="SM00575">
    <property type="entry name" value="ZnF_PMZ"/>
    <property type="match status" value="1"/>
</dbReference>
<evidence type="ECO:0000313" key="8">
    <source>
        <dbReference type="Proteomes" id="UP000289738"/>
    </source>
</evidence>
<dbReference type="STRING" id="3818.A0A444Y491"/>
<evidence type="ECO:0000256" key="1">
    <source>
        <dbReference type="ARBA" id="ARBA00022723"/>
    </source>
</evidence>
<dbReference type="AlphaFoldDB" id="A0A444Y491"/>
<dbReference type="Pfam" id="PF04434">
    <property type="entry name" value="SWIM"/>
    <property type="match status" value="1"/>
</dbReference>
<keyword evidence="1" id="KW-0479">Metal-binding</keyword>
<feature type="domain" description="SWIM-type" evidence="6">
    <location>
        <begin position="726"/>
        <end position="758"/>
    </location>
</feature>
<organism evidence="7 8">
    <name type="scientific">Arachis hypogaea</name>
    <name type="common">Peanut</name>
    <dbReference type="NCBI Taxonomy" id="3818"/>
    <lineage>
        <taxon>Eukaryota</taxon>
        <taxon>Viridiplantae</taxon>
        <taxon>Streptophyta</taxon>
        <taxon>Embryophyta</taxon>
        <taxon>Tracheophyta</taxon>
        <taxon>Spermatophyta</taxon>
        <taxon>Magnoliopsida</taxon>
        <taxon>eudicotyledons</taxon>
        <taxon>Gunneridae</taxon>
        <taxon>Pentapetalae</taxon>
        <taxon>rosids</taxon>
        <taxon>fabids</taxon>
        <taxon>Fabales</taxon>
        <taxon>Fabaceae</taxon>
        <taxon>Papilionoideae</taxon>
        <taxon>50 kb inversion clade</taxon>
        <taxon>dalbergioids sensu lato</taxon>
        <taxon>Dalbergieae</taxon>
        <taxon>Pterocarpus clade</taxon>
        <taxon>Arachis</taxon>
    </lineage>
</organism>
<name>A0A444Y491_ARAHY</name>
<dbReference type="InterPro" id="IPR004332">
    <property type="entry name" value="Transposase_MuDR"/>
</dbReference>
<proteinExistence type="predicted"/>